<protein>
    <submittedName>
        <fullName evidence="2">Uncharacterized protein</fullName>
    </submittedName>
</protein>
<feature type="compositionally biased region" description="Basic and acidic residues" evidence="1">
    <location>
        <begin position="68"/>
        <end position="79"/>
    </location>
</feature>
<dbReference type="HOGENOM" id="CLU_975788_0_0_11"/>
<feature type="compositionally biased region" description="Basic and acidic residues" evidence="1">
    <location>
        <begin position="164"/>
        <end position="175"/>
    </location>
</feature>
<accession>H6MVV6</accession>
<proteinExistence type="predicted"/>
<feature type="compositionally biased region" description="Basic residues" evidence="1">
    <location>
        <begin position="46"/>
        <end position="55"/>
    </location>
</feature>
<evidence type="ECO:0000256" key="1">
    <source>
        <dbReference type="SAM" id="MobiDB-lite"/>
    </source>
</evidence>
<sequence length="285" mass="30371">MAQLGGRGASAGSPAVGAAISAAPCRTHLAGIRGGRRGGADAATRGARRRPHRLARQSDAHPGVRAVVADRRPHPDVEPVGRGGLLPAAADPRGRPDVAAWSAGERPGARAAGSRRDQPRLGLGGPCTAGARRDRTDELGVRPPAMVRRGPGHRGGGRRRRPRRTVEDHPRDRANRCPPVADAGAVHRLLRSGMHADRRTHRARRPRTVAVRREDGTRSAVRIRPARTSGVREAVRELAAGARAVPIPHLTGHGRVGPLVLRHLHLARRGARRGVPALRDRAVLR</sequence>
<feature type="region of interest" description="Disordered" evidence="1">
    <location>
        <begin position="30"/>
        <end position="179"/>
    </location>
</feature>
<dbReference type="Proteomes" id="UP000009154">
    <property type="component" value="Chromosome"/>
</dbReference>
<feature type="compositionally biased region" description="Basic and acidic residues" evidence="1">
    <location>
        <begin position="131"/>
        <end position="140"/>
    </location>
</feature>
<evidence type="ECO:0000313" key="3">
    <source>
        <dbReference type="Proteomes" id="UP000009154"/>
    </source>
</evidence>
<dbReference type="KEGG" id="gpo:GPOL_c05820"/>
<organism evidence="2 3">
    <name type="scientific">Gordonia polyisoprenivorans (strain DSM 44266 / VH2)</name>
    <dbReference type="NCBI Taxonomy" id="1112204"/>
    <lineage>
        <taxon>Bacteria</taxon>
        <taxon>Bacillati</taxon>
        <taxon>Actinomycetota</taxon>
        <taxon>Actinomycetes</taxon>
        <taxon>Mycobacteriales</taxon>
        <taxon>Gordoniaceae</taxon>
        <taxon>Gordonia</taxon>
    </lineage>
</organism>
<dbReference type="EMBL" id="CP003119">
    <property type="protein sequence ID" value="AFA71651.1"/>
    <property type="molecule type" value="Genomic_DNA"/>
</dbReference>
<name>H6MVV6_GORPV</name>
<gene>
    <name evidence="2" type="ordered locus">GPOL_c05820</name>
</gene>
<keyword evidence="3" id="KW-1185">Reference proteome</keyword>
<evidence type="ECO:0000313" key="2">
    <source>
        <dbReference type="EMBL" id="AFA71651.1"/>
    </source>
</evidence>
<reference evidence="2 3" key="1">
    <citation type="journal article" date="2012" name="Appl. Environ. Microbiol.">
        <title>Involvement of two latex-clearing proteins during rubber degradation and insights into the subsequent degradation pathway revealed by the genome sequence of Gordonia polyisoprenivorans strain VH2.</title>
        <authorList>
            <person name="Hiessl S."/>
            <person name="Schuldes J."/>
            <person name="Thurmer A."/>
            <person name="Halbsguth T."/>
            <person name="Broker D."/>
            <person name="Angelov A."/>
            <person name="Liebl W."/>
            <person name="Daniel R."/>
            <person name="Steinbuchel A."/>
        </authorList>
    </citation>
    <scope>NUCLEOTIDE SEQUENCE [LARGE SCALE GENOMIC DNA]</scope>
    <source>
        <strain evidence="3">DSM 44266 / VH2</strain>
    </source>
</reference>
<dbReference type="AlphaFoldDB" id="H6MVV6"/>
<feature type="compositionally biased region" description="Basic residues" evidence="1">
    <location>
        <begin position="150"/>
        <end position="163"/>
    </location>
</feature>